<keyword evidence="2 9" id="KW-0812">Transmembrane</keyword>
<dbReference type="InterPro" id="IPR050685">
    <property type="entry name" value="LDLR"/>
</dbReference>
<keyword evidence="6 7" id="KW-1015">Disulfide bond</keyword>
<dbReference type="AlphaFoldDB" id="A0A9J6GT81"/>
<feature type="compositionally biased region" description="Low complexity" evidence="8">
    <location>
        <begin position="512"/>
        <end position="528"/>
    </location>
</feature>
<feature type="compositionally biased region" description="Basic and acidic residues" evidence="8">
    <location>
        <begin position="690"/>
        <end position="702"/>
    </location>
</feature>
<comment type="subcellular location">
    <subcellularLocation>
        <location evidence="1">Membrane</location>
        <topology evidence="1">Single-pass membrane protein</topology>
    </subcellularLocation>
</comment>
<evidence type="ECO:0000256" key="6">
    <source>
        <dbReference type="ARBA" id="ARBA00023157"/>
    </source>
</evidence>
<dbReference type="VEuPathDB" id="VectorBase:HLOH_044600"/>
<keyword evidence="11" id="KW-1185">Reference proteome</keyword>
<evidence type="ECO:0000256" key="7">
    <source>
        <dbReference type="PROSITE-ProRule" id="PRU00124"/>
    </source>
</evidence>
<feature type="transmembrane region" description="Helical" evidence="9">
    <location>
        <begin position="128"/>
        <end position="152"/>
    </location>
</feature>
<dbReference type="InterPro" id="IPR036055">
    <property type="entry name" value="LDL_receptor-like_sf"/>
</dbReference>
<dbReference type="GO" id="GO:0016192">
    <property type="term" value="P:vesicle-mediated transport"/>
    <property type="evidence" value="ECO:0007669"/>
    <property type="project" value="UniProtKB-ARBA"/>
</dbReference>
<dbReference type="Gene3D" id="4.10.400.10">
    <property type="entry name" value="Low-density Lipoprotein Receptor"/>
    <property type="match status" value="2"/>
</dbReference>
<dbReference type="Proteomes" id="UP000821853">
    <property type="component" value="Chromosome 9"/>
</dbReference>
<feature type="compositionally biased region" description="Basic and acidic residues" evidence="8">
    <location>
        <begin position="859"/>
        <end position="879"/>
    </location>
</feature>
<evidence type="ECO:0000256" key="3">
    <source>
        <dbReference type="ARBA" id="ARBA00022737"/>
    </source>
</evidence>
<dbReference type="CDD" id="cd00112">
    <property type="entry name" value="LDLa"/>
    <property type="match status" value="2"/>
</dbReference>
<feature type="compositionally biased region" description="Polar residues" evidence="8">
    <location>
        <begin position="780"/>
        <end position="789"/>
    </location>
</feature>
<evidence type="ECO:0000256" key="1">
    <source>
        <dbReference type="ARBA" id="ARBA00004167"/>
    </source>
</evidence>
<feature type="disulfide bond" evidence="7">
    <location>
        <begin position="957"/>
        <end position="975"/>
    </location>
</feature>
<feature type="disulfide bond" evidence="7">
    <location>
        <begin position="1007"/>
        <end position="1022"/>
    </location>
</feature>
<dbReference type="PROSITE" id="PS50068">
    <property type="entry name" value="LDLRA_2"/>
    <property type="match status" value="2"/>
</dbReference>
<evidence type="ECO:0000313" key="11">
    <source>
        <dbReference type="Proteomes" id="UP000821853"/>
    </source>
</evidence>
<keyword evidence="3" id="KW-0677">Repeat</keyword>
<feature type="region of interest" description="Disordered" evidence="8">
    <location>
        <begin position="429"/>
        <end position="456"/>
    </location>
</feature>
<sequence>MHVQKKPAELSPYVVPGGNGHIPLAAVVGKTSSGAATATPAAASAKPPASSRLAAVAALPPPSASSSSSPACCAADDFLAYSFQRKAPYLVWDDERSGGGVCARHHGPLRASRPWALRRSRRCCPWPCVLVAALASALLFGSLVALCAYLSALRLLGVVKVVEGDAWDPSLLNSTSEEFRLKSAKQGSLVVLFELEVVDRRHTPDVADLESDFREALRREAGMGPRGAFGRLKIDRDAIELTGGRQKLSLILNQSRPTSLNCPLRGGNLIEVLGERCLKTVWTWTTLTGRKARVRSSTTTKKSRIASLVTGLNTTTPIPADYTNAHENDTSPYVVHEDKSWKPFFPEQRPAVKQHDGVPVTWENAPELSEDDDSHYDQPGHQELNVQHHGPGAHAGSPDQQLGSGMVTNRPQVVMTSTEVVRGKHRYTTKAPVSAVTPSPTPSSQNRFTNKHGPHLTELTVGTGVVVVMPDRNRVPVSPKNATDAALLKPLFVNVHQYEKRPSSTPVPPEGTSTLSTTTSPTVQQSTPEVRVNESTFSSADQEDESERPFSWSPYRPLPSSEITVGETASSKPSEGSSEKPMHGVGHAWQIHLDDPSTHGGPSVPINYKPKPAQTSEGAGTAIKARNETLPSTVEPAQPSVHKNNHRKEQPATPRPATSTTEFEIGVGLIVRPPVAIGSTSSNRGHAKNVSREQQHTTEKPEPQFIDLTAGVESLYQTANNKNRNPVYPGVPVKPMPRPVPGPVSESVPEADPAPAYHHISEQVPQQSPESKAVLRRANRSPTHVNNKDSAFVPAGGTREGHHLKNPELNITFDSIHQTVSTSSGDHSEIHSVIYSGGQNSGGLAKFISGDLPSKADAYDSKYTPSDDKSGAEFGDKGSKNGNKPASPALKVVTRVSYSVVTNSPLSKDSLTDNDITKHGDDTGLTGANSGDRTSTTPLAVPTTLKRDCDYLKEIKCKSGECVPAFALCDRRIDCRDASDERNCSWCSSEMFVCPGAKECIPQRKVCDGHHDCPHGLDEVQCGKGSRFQGYLQLKRNGVWGKLCVDQFPRYLSNETWSLGEIGHAACNTLSYRYTLRRLSLHGHSGN</sequence>
<comment type="caution">
    <text evidence="10">The sequence shown here is derived from an EMBL/GenBank/DDBJ whole genome shotgun (WGS) entry which is preliminary data.</text>
</comment>
<gene>
    <name evidence="10" type="ORF">HPB48_010545</name>
</gene>
<accession>A0A9J6GT81</accession>
<protein>
    <submittedName>
        <fullName evidence="10">Uncharacterized protein</fullName>
    </submittedName>
</protein>
<keyword evidence="5 9" id="KW-0472">Membrane</keyword>
<dbReference type="InterPro" id="IPR002172">
    <property type="entry name" value="LDrepeatLR_classA_rpt"/>
</dbReference>
<dbReference type="Pfam" id="PF00057">
    <property type="entry name" value="Ldl_recept_a"/>
    <property type="match status" value="2"/>
</dbReference>
<feature type="compositionally biased region" description="Low complexity" evidence="8">
    <location>
        <begin position="431"/>
        <end position="444"/>
    </location>
</feature>
<evidence type="ECO:0000256" key="2">
    <source>
        <dbReference type="ARBA" id="ARBA00022692"/>
    </source>
</evidence>
<feature type="region of interest" description="Disordered" evidence="8">
    <location>
        <begin position="909"/>
        <end position="939"/>
    </location>
</feature>
<dbReference type="EMBL" id="JABSTR010000011">
    <property type="protein sequence ID" value="KAH9381726.1"/>
    <property type="molecule type" value="Genomic_DNA"/>
</dbReference>
<dbReference type="PANTHER" id="PTHR24270">
    <property type="entry name" value="LOW-DENSITY LIPOPROTEIN RECEPTOR-RELATED"/>
    <property type="match status" value="1"/>
</dbReference>
<keyword evidence="4 9" id="KW-1133">Transmembrane helix</keyword>
<feature type="disulfide bond" evidence="7">
    <location>
        <begin position="969"/>
        <end position="984"/>
    </location>
</feature>
<dbReference type="SUPFAM" id="SSF57424">
    <property type="entry name" value="LDL receptor-like module"/>
    <property type="match status" value="2"/>
</dbReference>
<evidence type="ECO:0000256" key="8">
    <source>
        <dbReference type="SAM" id="MobiDB-lite"/>
    </source>
</evidence>
<proteinExistence type="predicted"/>
<organism evidence="10 11">
    <name type="scientific">Haemaphysalis longicornis</name>
    <name type="common">Bush tick</name>
    <dbReference type="NCBI Taxonomy" id="44386"/>
    <lineage>
        <taxon>Eukaryota</taxon>
        <taxon>Metazoa</taxon>
        <taxon>Ecdysozoa</taxon>
        <taxon>Arthropoda</taxon>
        <taxon>Chelicerata</taxon>
        <taxon>Arachnida</taxon>
        <taxon>Acari</taxon>
        <taxon>Parasitiformes</taxon>
        <taxon>Ixodida</taxon>
        <taxon>Ixodoidea</taxon>
        <taxon>Ixodidae</taxon>
        <taxon>Haemaphysalinae</taxon>
        <taxon>Haemaphysalis</taxon>
    </lineage>
</organism>
<dbReference type="OrthoDB" id="6509467at2759"/>
<evidence type="ECO:0000256" key="5">
    <source>
        <dbReference type="ARBA" id="ARBA00023136"/>
    </source>
</evidence>
<comment type="caution">
    <text evidence="7">Lacks conserved residue(s) required for the propagation of feature annotation.</text>
</comment>
<dbReference type="OMA" id="MFVCPGA"/>
<feature type="compositionally biased region" description="Polar residues" evidence="8">
    <location>
        <begin position="926"/>
        <end position="938"/>
    </location>
</feature>
<dbReference type="GO" id="GO:0005886">
    <property type="term" value="C:plasma membrane"/>
    <property type="evidence" value="ECO:0007669"/>
    <property type="project" value="TreeGrafter"/>
</dbReference>
<dbReference type="PRINTS" id="PR00261">
    <property type="entry name" value="LDLRECEPTOR"/>
</dbReference>
<dbReference type="SMART" id="SM00192">
    <property type="entry name" value="LDLa"/>
    <property type="match status" value="2"/>
</dbReference>
<evidence type="ECO:0000256" key="4">
    <source>
        <dbReference type="ARBA" id="ARBA00022989"/>
    </source>
</evidence>
<feature type="region of interest" description="Disordered" evidence="8">
    <location>
        <begin position="859"/>
        <end position="888"/>
    </location>
</feature>
<feature type="region of interest" description="Disordered" evidence="8">
    <location>
        <begin position="498"/>
        <end position="660"/>
    </location>
</feature>
<feature type="region of interest" description="Disordered" evidence="8">
    <location>
        <begin position="760"/>
        <end position="798"/>
    </location>
</feature>
<evidence type="ECO:0000313" key="10">
    <source>
        <dbReference type="EMBL" id="KAH9381726.1"/>
    </source>
</evidence>
<feature type="region of interest" description="Disordered" evidence="8">
    <location>
        <begin position="364"/>
        <end position="406"/>
    </location>
</feature>
<reference evidence="10 11" key="1">
    <citation type="journal article" date="2020" name="Cell">
        <title>Large-Scale Comparative Analyses of Tick Genomes Elucidate Their Genetic Diversity and Vector Capacities.</title>
        <authorList>
            <consortium name="Tick Genome and Microbiome Consortium (TIGMIC)"/>
            <person name="Jia N."/>
            <person name="Wang J."/>
            <person name="Shi W."/>
            <person name="Du L."/>
            <person name="Sun Y."/>
            <person name="Zhan W."/>
            <person name="Jiang J.F."/>
            <person name="Wang Q."/>
            <person name="Zhang B."/>
            <person name="Ji P."/>
            <person name="Bell-Sakyi L."/>
            <person name="Cui X.M."/>
            <person name="Yuan T.T."/>
            <person name="Jiang B.G."/>
            <person name="Yang W.F."/>
            <person name="Lam T.T."/>
            <person name="Chang Q.C."/>
            <person name="Ding S.J."/>
            <person name="Wang X.J."/>
            <person name="Zhu J.G."/>
            <person name="Ruan X.D."/>
            <person name="Zhao L."/>
            <person name="Wei J.T."/>
            <person name="Ye R.Z."/>
            <person name="Que T.C."/>
            <person name="Du C.H."/>
            <person name="Zhou Y.H."/>
            <person name="Cheng J.X."/>
            <person name="Dai P.F."/>
            <person name="Guo W.B."/>
            <person name="Han X.H."/>
            <person name="Huang E.J."/>
            <person name="Li L.F."/>
            <person name="Wei W."/>
            <person name="Gao Y.C."/>
            <person name="Liu J.Z."/>
            <person name="Shao H.Z."/>
            <person name="Wang X."/>
            <person name="Wang C.C."/>
            <person name="Yang T.C."/>
            <person name="Huo Q.B."/>
            <person name="Li W."/>
            <person name="Chen H.Y."/>
            <person name="Chen S.E."/>
            <person name="Zhou L.G."/>
            <person name="Ni X.B."/>
            <person name="Tian J.H."/>
            <person name="Sheng Y."/>
            <person name="Liu T."/>
            <person name="Pan Y.S."/>
            <person name="Xia L.Y."/>
            <person name="Li J."/>
            <person name="Zhao F."/>
            <person name="Cao W.C."/>
        </authorList>
    </citation>
    <scope>NUCLEOTIDE SEQUENCE [LARGE SCALE GENOMIC DNA]</scope>
    <source>
        <strain evidence="10">HaeL-2018</strain>
    </source>
</reference>
<evidence type="ECO:0000256" key="9">
    <source>
        <dbReference type="SAM" id="Phobius"/>
    </source>
</evidence>
<name>A0A9J6GT81_HAELO</name>
<feature type="region of interest" description="Disordered" evidence="8">
    <location>
        <begin position="676"/>
        <end position="703"/>
    </location>
</feature>